<dbReference type="GO" id="GO:0004316">
    <property type="term" value="F:3-oxoacyl-[acyl-carrier-protein] reductase (NADPH) activity"/>
    <property type="evidence" value="ECO:0007669"/>
    <property type="project" value="UniProtKB-EC"/>
</dbReference>
<evidence type="ECO:0000313" key="3">
    <source>
        <dbReference type="EMBL" id="CUI72653.1"/>
    </source>
</evidence>
<accession>A0A0M7EVP0</accession>
<dbReference type="PRINTS" id="PR00080">
    <property type="entry name" value="SDRFAMILY"/>
</dbReference>
<dbReference type="Proteomes" id="UP000053096">
    <property type="component" value="Unassembled WGS sequence"/>
</dbReference>
<organism evidence="3 4">
    <name type="scientific">Bordetella pseudohinzii</name>
    <dbReference type="NCBI Taxonomy" id="1331258"/>
    <lineage>
        <taxon>Bacteria</taxon>
        <taxon>Pseudomonadati</taxon>
        <taxon>Pseudomonadota</taxon>
        <taxon>Betaproteobacteria</taxon>
        <taxon>Burkholderiales</taxon>
        <taxon>Alcaligenaceae</taxon>
        <taxon>Bordetella</taxon>
    </lineage>
</organism>
<reference evidence="3 4" key="1">
    <citation type="submission" date="2015-09" db="EMBL/GenBank/DDBJ databases">
        <authorList>
            <person name="Jackson K.R."/>
            <person name="Lunt B.L."/>
            <person name="Fisher J.N.B."/>
            <person name="Gardner A.V."/>
            <person name="Bailey M.E."/>
            <person name="Deus L.M."/>
            <person name="Earl A.S."/>
            <person name="Gibby P.D."/>
            <person name="Hartmann K.A."/>
            <person name="Liu J.E."/>
            <person name="Manci A.M."/>
            <person name="Nielsen D.A."/>
            <person name="Solomon M.B."/>
            <person name="Breakwell D.P."/>
            <person name="Burnett S.H."/>
            <person name="Grose J.H."/>
        </authorList>
    </citation>
    <scope>NUCLEOTIDE SEQUENCE [LARGE SCALE GENOMIC DNA]</scope>
    <source>
        <strain evidence="3 4">2789STDY5608636</strain>
    </source>
</reference>
<accession>A0A0J6C4R2</accession>
<dbReference type="EC" id="1.1.1.100" evidence="3"/>
<dbReference type="Proteomes" id="UP000092950">
    <property type="component" value="Chromosome"/>
</dbReference>
<dbReference type="EMBL" id="CYTV01000004">
    <property type="protein sequence ID" value="CUI72653.1"/>
    <property type="molecule type" value="Genomic_DNA"/>
</dbReference>
<evidence type="ECO:0000313" key="5">
    <source>
        <dbReference type="Proteomes" id="UP000092950"/>
    </source>
</evidence>
<sequence length="254" mass="25777">MGRFDSRVAVVTGGQRGIGLAVAARLCEEGASVVLFDLDEPQLEAAVASLDASGARAMAVGGSVASAADTARLADAAVQRYGRIDILVNNAGISPKHGGVRAPTATVDPDEWRRVLEINLTGALLCAQACLPHMRRQRYGRIVNIASQAARMVSAIAGGHYAASKSGLLSLARTLALEGGPDGITANCVAPGRIMTPMAAEAGAAANAQYLQRIPVGRLGTPGDVAGAVAYLASEEAGFVSGAIIDVNGGGYMP</sequence>
<name>A0A0J6C4R2_9BORD</name>
<reference evidence="2 5" key="2">
    <citation type="submission" date="2016-07" db="EMBL/GenBank/DDBJ databases">
        <title>Complete genome sequences of Bordetella pseudohinzii.</title>
        <authorList>
            <person name="Spilker T."/>
            <person name="Darrah R."/>
            <person name="LiPuma J.J."/>
        </authorList>
    </citation>
    <scope>NUCLEOTIDE SEQUENCE [LARGE SCALE GENOMIC DNA]</scope>
    <source>
        <strain evidence="2 5">HI4681</strain>
    </source>
</reference>
<dbReference type="EMBL" id="CP016440">
    <property type="protein sequence ID" value="ANY17504.1"/>
    <property type="molecule type" value="Genomic_DNA"/>
</dbReference>
<proteinExistence type="inferred from homology"/>
<dbReference type="PANTHER" id="PTHR42760:SF40">
    <property type="entry name" value="3-OXOACYL-[ACYL-CARRIER-PROTEIN] REDUCTASE, CHLOROPLASTIC"/>
    <property type="match status" value="1"/>
</dbReference>
<dbReference type="Pfam" id="PF13561">
    <property type="entry name" value="adh_short_C2"/>
    <property type="match status" value="1"/>
</dbReference>
<dbReference type="PRINTS" id="PR00081">
    <property type="entry name" value="GDHRDH"/>
</dbReference>
<dbReference type="GO" id="GO:0030497">
    <property type="term" value="P:fatty acid elongation"/>
    <property type="evidence" value="ECO:0007669"/>
    <property type="project" value="TreeGrafter"/>
</dbReference>
<evidence type="ECO:0000313" key="4">
    <source>
        <dbReference type="Proteomes" id="UP000053096"/>
    </source>
</evidence>
<dbReference type="SUPFAM" id="SSF51735">
    <property type="entry name" value="NAD(P)-binding Rossmann-fold domains"/>
    <property type="match status" value="1"/>
</dbReference>
<dbReference type="OrthoDB" id="8888385at2"/>
<evidence type="ECO:0000313" key="2">
    <source>
        <dbReference type="EMBL" id="ANY17504.1"/>
    </source>
</evidence>
<protein>
    <submittedName>
        <fullName evidence="3">3-oxoacyl-[acyl-carrier-protein] reductase FabG</fullName>
        <ecNumber evidence="3">1.1.1.100</ecNumber>
    </submittedName>
</protein>
<dbReference type="InterPro" id="IPR036291">
    <property type="entry name" value="NAD(P)-bd_dom_sf"/>
</dbReference>
<evidence type="ECO:0000256" key="1">
    <source>
        <dbReference type="ARBA" id="ARBA00006484"/>
    </source>
</evidence>
<comment type="similarity">
    <text evidence="1">Belongs to the short-chain dehydrogenases/reductases (SDR) family.</text>
</comment>
<dbReference type="NCBIfam" id="NF009466">
    <property type="entry name" value="PRK12826.1-2"/>
    <property type="match status" value="1"/>
</dbReference>
<dbReference type="InterPro" id="IPR002347">
    <property type="entry name" value="SDR_fam"/>
</dbReference>
<dbReference type="PANTHER" id="PTHR42760">
    <property type="entry name" value="SHORT-CHAIN DEHYDROGENASES/REDUCTASES FAMILY MEMBER"/>
    <property type="match status" value="1"/>
</dbReference>
<dbReference type="NCBIfam" id="NF005559">
    <property type="entry name" value="PRK07231.1"/>
    <property type="match status" value="1"/>
</dbReference>
<dbReference type="KEGG" id="bpdz:BBN53_17450"/>
<gene>
    <name evidence="3" type="primary">fabG_9</name>
    <name evidence="2" type="ORF">BBN53_17450</name>
    <name evidence="3" type="ORF">ERS370011_01947</name>
</gene>
<dbReference type="Gene3D" id="3.40.50.720">
    <property type="entry name" value="NAD(P)-binding Rossmann-like Domain"/>
    <property type="match status" value="1"/>
</dbReference>
<dbReference type="FunFam" id="3.40.50.720:FF:000084">
    <property type="entry name" value="Short-chain dehydrogenase reductase"/>
    <property type="match status" value="1"/>
</dbReference>
<dbReference type="AlphaFoldDB" id="A0A0J6C4R2"/>
<dbReference type="RefSeq" id="WP_043213223.1">
    <property type="nucleotide sequence ID" value="NZ_CAJGUP010000078.1"/>
</dbReference>
<keyword evidence="5" id="KW-1185">Reference proteome</keyword>
<keyword evidence="3" id="KW-0560">Oxidoreductase</keyword>